<dbReference type="Gene3D" id="3.40.50.300">
    <property type="entry name" value="P-loop containing nucleotide triphosphate hydrolases"/>
    <property type="match status" value="1"/>
</dbReference>
<proteinExistence type="predicted"/>
<feature type="non-terminal residue" evidence="2">
    <location>
        <position position="167"/>
    </location>
</feature>
<name>A0A2N5A2Q0_KLEVA</name>
<sequence>FTSAGQYGKYFVGKNNIDFKNPFTVLELSRLESSEHLKQVVLLQLIYQIQQDMFMGDRSQMKLVIIDEAWALLSGNIGAFIEKGYRRFRKYNGAAITITQSINDIYKDSIGKSIADNSAFMLLLGQSESAVNEAEANKRLALDEAGYRFLKTVRSTKGVYSEIFVIS</sequence>
<feature type="domain" description="TraG P-loop" evidence="1">
    <location>
        <begin position="3"/>
        <end position="154"/>
    </location>
</feature>
<dbReference type="InterPro" id="IPR053155">
    <property type="entry name" value="F-pilin_assembly_TraC"/>
</dbReference>
<reference evidence="2 3" key="1">
    <citation type="submission" date="2017-11" db="EMBL/GenBank/DDBJ databases">
        <authorList>
            <person name="Han C.G."/>
        </authorList>
    </citation>
    <scope>NUCLEOTIDE SEQUENCE [LARGE SCALE GENOMIC DNA]</scope>
    <source>
        <strain evidence="2 3">A5</strain>
    </source>
</reference>
<evidence type="ECO:0000259" key="1">
    <source>
        <dbReference type="Pfam" id="PF19044"/>
    </source>
</evidence>
<dbReference type="Pfam" id="PF19044">
    <property type="entry name" value="P-loop_TraG"/>
    <property type="match status" value="1"/>
</dbReference>
<dbReference type="PANTHER" id="PTHR38467:SF1">
    <property type="entry name" value="CONJUGATIVE TRANSFER: ASSEMBLY"/>
    <property type="match status" value="1"/>
</dbReference>
<organism evidence="2 3">
    <name type="scientific">Klebsiella variicola</name>
    <dbReference type="NCBI Taxonomy" id="244366"/>
    <lineage>
        <taxon>Bacteria</taxon>
        <taxon>Pseudomonadati</taxon>
        <taxon>Pseudomonadota</taxon>
        <taxon>Gammaproteobacteria</taxon>
        <taxon>Enterobacterales</taxon>
        <taxon>Enterobacteriaceae</taxon>
        <taxon>Klebsiella/Raoultella group</taxon>
        <taxon>Klebsiella</taxon>
        <taxon>Klebsiella pneumoniae complex</taxon>
    </lineage>
</organism>
<dbReference type="Proteomes" id="UP000234473">
    <property type="component" value="Unassembled WGS sequence"/>
</dbReference>
<dbReference type="EMBL" id="PICB01003404">
    <property type="protein sequence ID" value="PLP34394.1"/>
    <property type="molecule type" value="Genomic_DNA"/>
</dbReference>
<dbReference type="SUPFAM" id="SSF52540">
    <property type="entry name" value="P-loop containing nucleoside triphosphate hydrolases"/>
    <property type="match status" value="1"/>
</dbReference>
<gene>
    <name evidence="2" type="ORF">CWM98_38385</name>
</gene>
<reference evidence="2 3" key="2">
    <citation type="submission" date="2018-01" db="EMBL/GenBank/DDBJ databases">
        <title>Genomic study of Klebsiella pneumoniae.</title>
        <authorList>
            <person name="Yang Y."/>
            <person name="Bicalho R."/>
        </authorList>
    </citation>
    <scope>NUCLEOTIDE SEQUENCE [LARGE SCALE GENOMIC DNA]</scope>
    <source>
        <strain evidence="2 3">A5</strain>
    </source>
</reference>
<dbReference type="CDD" id="cd01127">
    <property type="entry name" value="TrwB_TraG_TraD_VirD4"/>
    <property type="match status" value="1"/>
</dbReference>
<dbReference type="PANTHER" id="PTHR38467">
    <property type="match status" value="1"/>
</dbReference>
<evidence type="ECO:0000313" key="3">
    <source>
        <dbReference type="Proteomes" id="UP000234473"/>
    </source>
</evidence>
<dbReference type="InterPro" id="IPR027417">
    <property type="entry name" value="P-loop_NTPase"/>
</dbReference>
<evidence type="ECO:0000313" key="2">
    <source>
        <dbReference type="EMBL" id="PLP34394.1"/>
    </source>
</evidence>
<dbReference type="AlphaFoldDB" id="A0A2N5A2Q0"/>
<dbReference type="InterPro" id="IPR043964">
    <property type="entry name" value="P-loop_TraG"/>
</dbReference>
<protein>
    <submittedName>
        <fullName evidence="2">Type IV secretion system protein TraC</fullName>
    </submittedName>
</protein>
<comment type="caution">
    <text evidence="2">The sequence shown here is derived from an EMBL/GenBank/DDBJ whole genome shotgun (WGS) entry which is preliminary data.</text>
</comment>
<feature type="non-terminal residue" evidence="2">
    <location>
        <position position="1"/>
    </location>
</feature>
<accession>A0A2N5A2Q0</accession>